<accession>A0A438GCA4</accession>
<dbReference type="SUPFAM" id="SSF56672">
    <property type="entry name" value="DNA/RNA polymerases"/>
    <property type="match status" value="1"/>
</dbReference>
<evidence type="ECO:0000313" key="1">
    <source>
        <dbReference type="EMBL" id="RVW69845.1"/>
    </source>
</evidence>
<gene>
    <name evidence="1" type="ORF">CK203_060714</name>
</gene>
<comment type="caution">
    <text evidence="1">The sequence shown here is derived from an EMBL/GenBank/DDBJ whole genome shotgun (WGS) entry which is preliminary data.</text>
</comment>
<evidence type="ECO:0000313" key="2">
    <source>
        <dbReference type="Proteomes" id="UP000288805"/>
    </source>
</evidence>
<proteinExistence type="predicted"/>
<protein>
    <recommendedName>
        <fullName evidence="3">Retrovirus-related Pol polyprotein from transposon opus</fullName>
    </recommendedName>
</protein>
<sequence length="91" mass="10551">MHLEETFRLMRAYNMKLNLAKCFFGVSMGKFLGFMVMQRGIEVNPNQIRAILETHVHGSKKELQHLTGRLAALRILHSPFYKQVKALILHT</sequence>
<dbReference type="AlphaFoldDB" id="A0A438GCA4"/>
<dbReference type="Gene3D" id="3.30.70.270">
    <property type="match status" value="1"/>
</dbReference>
<name>A0A438GCA4_VITVI</name>
<dbReference type="EMBL" id="QGNW01000480">
    <property type="protein sequence ID" value="RVW69845.1"/>
    <property type="molecule type" value="Genomic_DNA"/>
</dbReference>
<organism evidence="1 2">
    <name type="scientific">Vitis vinifera</name>
    <name type="common">Grape</name>
    <dbReference type="NCBI Taxonomy" id="29760"/>
    <lineage>
        <taxon>Eukaryota</taxon>
        <taxon>Viridiplantae</taxon>
        <taxon>Streptophyta</taxon>
        <taxon>Embryophyta</taxon>
        <taxon>Tracheophyta</taxon>
        <taxon>Spermatophyta</taxon>
        <taxon>Magnoliopsida</taxon>
        <taxon>eudicotyledons</taxon>
        <taxon>Gunneridae</taxon>
        <taxon>Pentapetalae</taxon>
        <taxon>rosids</taxon>
        <taxon>Vitales</taxon>
        <taxon>Vitaceae</taxon>
        <taxon>Viteae</taxon>
        <taxon>Vitis</taxon>
    </lineage>
</organism>
<dbReference type="Proteomes" id="UP000288805">
    <property type="component" value="Unassembled WGS sequence"/>
</dbReference>
<dbReference type="InterPro" id="IPR043128">
    <property type="entry name" value="Rev_trsase/Diguanyl_cyclase"/>
</dbReference>
<reference evidence="1 2" key="1">
    <citation type="journal article" date="2018" name="PLoS Genet.">
        <title>Population sequencing reveals clonal diversity and ancestral inbreeding in the grapevine cultivar Chardonnay.</title>
        <authorList>
            <person name="Roach M.J."/>
            <person name="Johnson D.L."/>
            <person name="Bohlmann J."/>
            <person name="van Vuuren H.J."/>
            <person name="Jones S.J."/>
            <person name="Pretorius I.S."/>
            <person name="Schmidt S.A."/>
            <person name="Borneman A.R."/>
        </authorList>
    </citation>
    <scope>NUCLEOTIDE SEQUENCE [LARGE SCALE GENOMIC DNA]</scope>
    <source>
        <strain evidence="2">cv. Chardonnay</strain>
        <tissue evidence="1">Leaf</tissue>
    </source>
</reference>
<dbReference type="InterPro" id="IPR043502">
    <property type="entry name" value="DNA/RNA_pol_sf"/>
</dbReference>
<evidence type="ECO:0008006" key="3">
    <source>
        <dbReference type="Google" id="ProtNLM"/>
    </source>
</evidence>